<keyword evidence="3" id="KW-1185">Reference proteome</keyword>
<dbReference type="GO" id="GO:0003677">
    <property type="term" value="F:DNA binding"/>
    <property type="evidence" value="ECO:0007669"/>
    <property type="project" value="InterPro"/>
</dbReference>
<dbReference type="AlphaFoldDB" id="A0AAD8USL4"/>
<dbReference type="EMBL" id="JAVEPI010000001">
    <property type="protein sequence ID" value="KAK1445015.1"/>
    <property type="molecule type" value="Genomic_DNA"/>
</dbReference>
<accession>A0AAD8USL4</accession>
<proteinExistence type="inferred from homology"/>
<dbReference type="InterPro" id="IPR002836">
    <property type="entry name" value="PDCD5-like"/>
</dbReference>
<dbReference type="PANTHER" id="PTHR10840">
    <property type="entry name" value="PROGRAMMED CELL DEATH PROTEIN 5"/>
    <property type="match status" value="1"/>
</dbReference>
<organism evidence="2 3">
    <name type="scientific">Babesia gibsoni</name>
    <dbReference type="NCBI Taxonomy" id="33632"/>
    <lineage>
        <taxon>Eukaryota</taxon>
        <taxon>Sar</taxon>
        <taxon>Alveolata</taxon>
        <taxon>Apicomplexa</taxon>
        <taxon>Aconoidasida</taxon>
        <taxon>Piroplasmida</taxon>
        <taxon>Babesiidae</taxon>
        <taxon>Babesia</taxon>
    </lineage>
</organism>
<dbReference type="Gene3D" id="1.10.8.140">
    <property type="entry name" value="PDCD5-like"/>
    <property type="match status" value="1"/>
</dbReference>
<dbReference type="Proteomes" id="UP001230268">
    <property type="component" value="Unassembled WGS sequence"/>
</dbReference>
<reference evidence="2" key="1">
    <citation type="submission" date="2023-08" db="EMBL/GenBank/DDBJ databases">
        <title>Draft sequence of the Babesia gibsoni genome.</title>
        <authorList>
            <person name="Yamagishi J.Y."/>
            <person name="Xuan X.X."/>
        </authorList>
    </citation>
    <scope>NUCLEOTIDE SEQUENCE</scope>
    <source>
        <strain evidence="2">Azabu</strain>
    </source>
</reference>
<dbReference type="SUPFAM" id="SSF46950">
    <property type="entry name" value="Double-stranded DNA-binding domain"/>
    <property type="match status" value="1"/>
</dbReference>
<protein>
    <submittedName>
        <fullName evidence="2">Uncharacterized protein</fullName>
    </submittedName>
</protein>
<comment type="similarity">
    <text evidence="1">Belongs to the PDCD5 family.</text>
</comment>
<comment type="caution">
    <text evidence="2">The sequence shown here is derived from an EMBL/GenBank/DDBJ whole genome shotgun (WGS) entry which is preliminary data.</text>
</comment>
<evidence type="ECO:0000313" key="2">
    <source>
        <dbReference type="EMBL" id="KAK1445015.1"/>
    </source>
</evidence>
<evidence type="ECO:0000313" key="3">
    <source>
        <dbReference type="Proteomes" id="UP001230268"/>
    </source>
</evidence>
<dbReference type="PANTHER" id="PTHR10840:SF0">
    <property type="entry name" value="PROGRAMMED CELL DEATH PROTEIN 5"/>
    <property type="match status" value="1"/>
</dbReference>
<evidence type="ECO:0000256" key="1">
    <source>
        <dbReference type="ARBA" id="ARBA00010490"/>
    </source>
</evidence>
<dbReference type="InterPro" id="IPR036883">
    <property type="entry name" value="PDCD5-like_sf"/>
</dbReference>
<name>A0AAD8USL4_BABGI</name>
<dbReference type="Pfam" id="PF01984">
    <property type="entry name" value="dsDNA_bind"/>
    <property type="match status" value="1"/>
</dbReference>
<dbReference type="GO" id="GO:0005829">
    <property type="term" value="C:cytosol"/>
    <property type="evidence" value="ECO:0007669"/>
    <property type="project" value="TreeGrafter"/>
</dbReference>
<sequence>MYDIDFNEAAQNAQGIAPNQQEEYYGSQTHDYAHSFDRRSTGKMLVIMLCAHLLSVNRIAMVKPEKATQIENYLLQTVAASGRRTKMSDDELRNLIENMSGGNTGAVSNIKIRRKRWNDDSDSEPDLDV</sequence>
<gene>
    <name evidence="2" type="ORF">BgAZ_109210</name>
</gene>